<evidence type="ECO:0000313" key="1">
    <source>
        <dbReference type="EMBL" id="MPC56495.1"/>
    </source>
</evidence>
<dbReference type="Proteomes" id="UP000324222">
    <property type="component" value="Unassembled WGS sequence"/>
</dbReference>
<accession>A0A5B7GGF8</accession>
<proteinExistence type="predicted"/>
<protein>
    <submittedName>
        <fullName evidence="1">Uncharacterized protein</fullName>
    </submittedName>
</protein>
<evidence type="ECO:0000313" key="2">
    <source>
        <dbReference type="Proteomes" id="UP000324222"/>
    </source>
</evidence>
<name>A0A5B7GGF8_PORTR</name>
<reference evidence="1 2" key="1">
    <citation type="submission" date="2019-05" db="EMBL/GenBank/DDBJ databases">
        <title>Another draft genome of Portunus trituberculatus and its Hox gene families provides insights of decapod evolution.</title>
        <authorList>
            <person name="Jeong J.-H."/>
            <person name="Song I."/>
            <person name="Kim S."/>
            <person name="Choi T."/>
            <person name="Kim D."/>
            <person name="Ryu S."/>
            <person name="Kim W."/>
        </authorList>
    </citation>
    <scope>NUCLEOTIDE SEQUENCE [LARGE SCALE GENOMIC DNA]</scope>
    <source>
        <tissue evidence="1">Muscle</tissue>
    </source>
</reference>
<gene>
    <name evidence="1" type="ORF">E2C01_050456</name>
</gene>
<keyword evidence="2" id="KW-1185">Reference proteome</keyword>
<sequence>MSSNLIPNPFTSLIPAHASSCHIINLPRCLIPRIPATLARPNTCLIPVRPSHSSLLMHPLILAFRVSFPPAIQNSRASSLCLY</sequence>
<dbReference type="AlphaFoldDB" id="A0A5B7GGF8"/>
<comment type="caution">
    <text evidence="1">The sequence shown here is derived from an EMBL/GenBank/DDBJ whole genome shotgun (WGS) entry which is preliminary data.</text>
</comment>
<organism evidence="1 2">
    <name type="scientific">Portunus trituberculatus</name>
    <name type="common">Swimming crab</name>
    <name type="synonym">Neptunus trituberculatus</name>
    <dbReference type="NCBI Taxonomy" id="210409"/>
    <lineage>
        <taxon>Eukaryota</taxon>
        <taxon>Metazoa</taxon>
        <taxon>Ecdysozoa</taxon>
        <taxon>Arthropoda</taxon>
        <taxon>Crustacea</taxon>
        <taxon>Multicrustacea</taxon>
        <taxon>Malacostraca</taxon>
        <taxon>Eumalacostraca</taxon>
        <taxon>Eucarida</taxon>
        <taxon>Decapoda</taxon>
        <taxon>Pleocyemata</taxon>
        <taxon>Brachyura</taxon>
        <taxon>Eubrachyura</taxon>
        <taxon>Portunoidea</taxon>
        <taxon>Portunidae</taxon>
        <taxon>Portuninae</taxon>
        <taxon>Portunus</taxon>
    </lineage>
</organism>
<dbReference type="EMBL" id="VSRR010013991">
    <property type="protein sequence ID" value="MPC56495.1"/>
    <property type="molecule type" value="Genomic_DNA"/>
</dbReference>